<dbReference type="EMBL" id="UZAH01031379">
    <property type="protein sequence ID" value="VDP15190.1"/>
    <property type="molecule type" value="Genomic_DNA"/>
</dbReference>
<keyword evidence="2" id="KW-0812">Transmembrane</keyword>
<proteinExistence type="predicted"/>
<evidence type="ECO:0000256" key="2">
    <source>
        <dbReference type="SAM" id="Phobius"/>
    </source>
</evidence>
<feature type="region of interest" description="Disordered" evidence="1">
    <location>
        <begin position="1"/>
        <end position="20"/>
    </location>
</feature>
<dbReference type="OrthoDB" id="5830541at2759"/>
<evidence type="ECO:0000313" key="5">
    <source>
        <dbReference type="WBParaSite" id="HPBE_0001946401-mRNA-1"/>
    </source>
</evidence>
<evidence type="ECO:0000313" key="4">
    <source>
        <dbReference type="Proteomes" id="UP000050761"/>
    </source>
</evidence>
<protein>
    <submittedName>
        <fullName evidence="5">CD20-like family</fullName>
    </submittedName>
</protein>
<keyword evidence="4" id="KW-1185">Reference proteome</keyword>
<feature type="transmembrane region" description="Helical" evidence="2">
    <location>
        <begin position="81"/>
        <end position="108"/>
    </location>
</feature>
<keyword evidence="2" id="KW-0472">Membrane</keyword>
<name>A0A183GBI2_HELPZ</name>
<feature type="transmembrane region" description="Helical" evidence="2">
    <location>
        <begin position="154"/>
        <end position="174"/>
    </location>
</feature>
<accession>A0A183GBI2</accession>
<feature type="transmembrane region" description="Helical" evidence="2">
    <location>
        <begin position="114"/>
        <end position="134"/>
    </location>
</feature>
<accession>A0A3P8BCS5</accession>
<keyword evidence="2" id="KW-1133">Transmembrane helix</keyword>
<reference evidence="3 4" key="1">
    <citation type="submission" date="2018-11" db="EMBL/GenBank/DDBJ databases">
        <authorList>
            <consortium name="Pathogen Informatics"/>
        </authorList>
    </citation>
    <scope>NUCLEOTIDE SEQUENCE [LARGE SCALE GENOMIC DNA]</scope>
</reference>
<evidence type="ECO:0000313" key="3">
    <source>
        <dbReference type="EMBL" id="VDP15190.1"/>
    </source>
</evidence>
<dbReference type="AlphaFoldDB" id="A0A183GBI2"/>
<organism evidence="4 5">
    <name type="scientific">Heligmosomoides polygyrus</name>
    <name type="common">Parasitic roundworm</name>
    <dbReference type="NCBI Taxonomy" id="6339"/>
    <lineage>
        <taxon>Eukaryota</taxon>
        <taxon>Metazoa</taxon>
        <taxon>Ecdysozoa</taxon>
        <taxon>Nematoda</taxon>
        <taxon>Chromadorea</taxon>
        <taxon>Rhabditida</taxon>
        <taxon>Rhabditina</taxon>
        <taxon>Rhabditomorpha</taxon>
        <taxon>Strongyloidea</taxon>
        <taxon>Heligmosomidae</taxon>
        <taxon>Heligmosomoides</taxon>
    </lineage>
</organism>
<dbReference type="Proteomes" id="UP000050761">
    <property type="component" value="Unassembled WGS sequence"/>
</dbReference>
<reference evidence="5" key="2">
    <citation type="submission" date="2019-09" db="UniProtKB">
        <authorList>
            <consortium name="WormBaseParasite"/>
        </authorList>
    </citation>
    <scope>IDENTIFICATION</scope>
</reference>
<sequence>MQLQKSEFSGDRGRADRLQPGNVCPSDGAAQMVPPCEFCSVPWDVSWAPVHFDRRDIQSSPNKLAPHSFLRSLPDARLFQFMYFLLQWLVQITCGGDACTMIMNVFGYTAMGQLFVLLILLLMSIICALILVAYGLNIHRTTFSKAILAVERVYAILGIVLFVIAGILGTWMAVLTNQEDVSGQQSSIIIFTASFC</sequence>
<dbReference type="WBParaSite" id="HPBE_0001946401-mRNA-1">
    <property type="protein sequence ID" value="HPBE_0001946401-mRNA-1"/>
    <property type="gene ID" value="HPBE_0001946401"/>
</dbReference>
<feature type="compositionally biased region" description="Basic and acidic residues" evidence="1">
    <location>
        <begin position="8"/>
        <end position="17"/>
    </location>
</feature>
<gene>
    <name evidence="3" type="ORF">HPBE_LOCUS19463</name>
</gene>
<evidence type="ECO:0000256" key="1">
    <source>
        <dbReference type="SAM" id="MobiDB-lite"/>
    </source>
</evidence>